<evidence type="ECO:0000313" key="1">
    <source>
        <dbReference type="EMBL" id="KKS96921.1"/>
    </source>
</evidence>
<reference evidence="1 2" key="1">
    <citation type="journal article" date="2015" name="Nature">
        <title>rRNA introns, odd ribosomes, and small enigmatic genomes across a large radiation of phyla.</title>
        <authorList>
            <person name="Brown C.T."/>
            <person name="Hug L.A."/>
            <person name="Thomas B.C."/>
            <person name="Sharon I."/>
            <person name="Castelle C.J."/>
            <person name="Singh A."/>
            <person name="Wilkins M.J."/>
            <person name="Williams K.H."/>
            <person name="Banfield J.F."/>
        </authorList>
    </citation>
    <scope>NUCLEOTIDE SEQUENCE [LARGE SCALE GENOMIC DNA]</scope>
</reference>
<gene>
    <name evidence="1" type="ORF">UV74_C0013G0043</name>
</gene>
<accession>A0A0G1FPG2</accession>
<sequence length="117" mass="13271">MSEICGYIFYGIFGGSIIILPYKNPGNGAYLWIDVTNAHGEFYKVGLNDHQIDAVIDALARNVTTSFKDHSDAWLKIDQFENHTRFSVITNRGSAECFVSKTHMDEIIHAIYKARQQ</sequence>
<dbReference type="EMBL" id="LCFQ01000013">
    <property type="protein sequence ID" value="KKS96921.1"/>
    <property type="molecule type" value="Genomic_DNA"/>
</dbReference>
<organism evidence="1 2">
    <name type="scientific">Candidatus Woesebacteria bacterium GW2011_GWB1_43_14</name>
    <dbReference type="NCBI Taxonomy" id="1618578"/>
    <lineage>
        <taxon>Bacteria</taxon>
        <taxon>Candidatus Woeseibacteriota</taxon>
    </lineage>
</organism>
<dbReference type="Proteomes" id="UP000034090">
    <property type="component" value="Unassembled WGS sequence"/>
</dbReference>
<protein>
    <submittedName>
        <fullName evidence="1">Uncharacterized protein</fullName>
    </submittedName>
</protein>
<dbReference type="AlphaFoldDB" id="A0A0G1FPG2"/>
<proteinExistence type="predicted"/>
<evidence type="ECO:0000313" key="2">
    <source>
        <dbReference type="Proteomes" id="UP000034090"/>
    </source>
</evidence>
<comment type="caution">
    <text evidence="1">The sequence shown here is derived from an EMBL/GenBank/DDBJ whole genome shotgun (WGS) entry which is preliminary data.</text>
</comment>
<name>A0A0G1FPG2_9BACT</name>